<proteinExistence type="predicted"/>
<feature type="compositionally biased region" description="Basic and acidic residues" evidence="3">
    <location>
        <begin position="126"/>
        <end position="136"/>
    </location>
</feature>
<evidence type="ECO:0000256" key="4">
    <source>
        <dbReference type="SAM" id="SignalP"/>
    </source>
</evidence>
<keyword evidence="4" id="KW-0732">Signal</keyword>
<evidence type="ECO:0000313" key="5">
    <source>
        <dbReference type="EMBL" id="CAA9393600.1"/>
    </source>
</evidence>
<comment type="subcellular location">
    <subcellularLocation>
        <location evidence="1">Secreted</location>
    </subcellularLocation>
</comment>
<dbReference type="SUPFAM" id="SSF51120">
    <property type="entry name" value="beta-Roll"/>
    <property type="match status" value="1"/>
</dbReference>
<feature type="region of interest" description="Disordered" evidence="3">
    <location>
        <begin position="126"/>
        <end position="145"/>
    </location>
</feature>
<feature type="compositionally biased region" description="Basic and acidic residues" evidence="3">
    <location>
        <begin position="111"/>
        <end position="121"/>
    </location>
</feature>
<feature type="compositionally biased region" description="Basic and acidic residues" evidence="3">
    <location>
        <begin position="59"/>
        <end position="72"/>
    </location>
</feature>
<accession>A0A6J4NRC0</accession>
<evidence type="ECO:0000256" key="3">
    <source>
        <dbReference type="SAM" id="MobiDB-lite"/>
    </source>
</evidence>
<dbReference type="GO" id="GO:0005576">
    <property type="term" value="C:extracellular region"/>
    <property type="evidence" value="ECO:0007669"/>
    <property type="project" value="UniProtKB-SubCell"/>
</dbReference>
<feature type="region of interest" description="Disordered" evidence="3">
    <location>
        <begin position="30"/>
        <end position="121"/>
    </location>
</feature>
<gene>
    <name evidence="5" type="ORF">AVDCRST_MAG03-779</name>
</gene>
<organism evidence="5">
    <name type="scientific">uncultured Rubrobacteraceae bacterium</name>
    <dbReference type="NCBI Taxonomy" id="349277"/>
    <lineage>
        <taxon>Bacteria</taxon>
        <taxon>Bacillati</taxon>
        <taxon>Actinomycetota</taxon>
        <taxon>Rubrobacteria</taxon>
        <taxon>Rubrobacterales</taxon>
        <taxon>Rubrobacteraceae</taxon>
        <taxon>environmental samples</taxon>
    </lineage>
</organism>
<reference evidence="5" key="1">
    <citation type="submission" date="2020-02" db="EMBL/GenBank/DDBJ databases">
        <authorList>
            <person name="Meier V. D."/>
        </authorList>
    </citation>
    <scope>NUCLEOTIDE SEQUENCE</scope>
    <source>
        <strain evidence="5">AVDCRST_MAG03</strain>
    </source>
</reference>
<dbReference type="InterPro" id="IPR050557">
    <property type="entry name" value="RTX_toxin/Mannuronan_C5-epim"/>
</dbReference>
<dbReference type="PROSITE" id="PS51257">
    <property type="entry name" value="PROKAR_LIPOPROTEIN"/>
    <property type="match status" value="1"/>
</dbReference>
<dbReference type="EMBL" id="CADCUT010000048">
    <property type="protein sequence ID" value="CAA9393600.1"/>
    <property type="molecule type" value="Genomic_DNA"/>
</dbReference>
<dbReference type="GO" id="GO:0004035">
    <property type="term" value="F:alkaline phosphatase activity"/>
    <property type="evidence" value="ECO:0007669"/>
    <property type="project" value="UniProtKB-EC"/>
</dbReference>
<sequence length="145" mass="14338">MARPRPILTLCLVFGCLAFSGCVGVAGEGPNGVSAPPETTSSTASRSASEEGPLVGTAGDDKLRGGDGDEVVRGLGGNDEVYGGEGKDRLDGGPGNDVIDAQDPGSVGAAGRDEISCGPGRDEVLMDANDGEKPRGCEMAGVGSS</sequence>
<name>A0A6J4NRC0_9ACTN</name>
<feature type="signal peptide" evidence="4">
    <location>
        <begin position="1"/>
        <end position="25"/>
    </location>
</feature>
<feature type="compositionally biased region" description="Low complexity" evidence="3">
    <location>
        <begin position="34"/>
        <end position="51"/>
    </location>
</feature>
<dbReference type="PANTHER" id="PTHR38340:SF1">
    <property type="entry name" value="S-LAYER PROTEIN"/>
    <property type="match status" value="1"/>
</dbReference>
<dbReference type="AlphaFoldDB" id="A0A6J4NRC0"/>
<keyword evidence="5" id="KW-0378">Hydrolase</keyword>
<dbReference type="Gene3D" id="2.150.10.10">
    <property type="entry name" value="Serralysin-like metalloprotease, C-terminal"/>
    <property type="match status" value="1"/>
</dbReference>
<dbReference type="PRINTS" id="PR00313">
    <property type="entry name" value="CABNDNGRPT"/>
</dbReference>
<feature type="chain" id="PRO_5039476969" evidence="4">
    <location>
        <begin position="26"/>
        <end position="145"/>
    </location>
</feature>
<dbReference type="GO" id="GO:0005509">
    <property type="term" value="F:calcium ion binding"/>
    <property type="evidence" value="ECO:0007669"/>
    <property type="project" value="InterPro"/>
</dbReference>
<dbReference type="InterPro" id="IPR011049">
    <property type="entry name" value="Serralysin-like_metalloprot_C"/>
</dbReference>
<dbReference type="Pfam" id="PF00353">
    <property type="entry name" value="HemolysinCabind"/>
    <property type="match status" value="1"/>
</dbReference>
<evidence type="ECO:0000256" key="1">
    <source>
        <dbReference type="ARBA" id="ARBA00004613"/>
    </source>
</evidence>
<dbReference type="PANTHER" id="PTHR38340">
    <property type="entry name" value="S-LAYER PROTEIN"/>
    <property type="match status" value="1"/>
</dbReference>
<dbReference type="EC" id="3.1.3.1" evidence="5"/>
<keyword evidence="2" id="KW-0964">Secreted</keyword>
<evidence type="ECO:0000256" key="2">
    <source>
        <dbReference type="ARBA" id="ARBA00022525"/>
    </source>
</evidence>
<protein>
    <submittedName>
        <fullName evidence="5">Alkaline phosphatase</fullName>
        <ecNumber evidence="5">3.1.3.1</ecNumber>
    </submittedName>
</protein>
<dbReference type="InterPro" id="IPR001343">
    <property type="entry name" value="Hemolysn_Ca-bd"/>
</dbReference>